<dbReference type="PANTHER" id="PTHR22604">
    <property type="entry name" value="OXIDOREDUCTASES"/>
    <property type="match status" value="1"/>
</dbReference>
<evidence type="ECO:0000313" key="6">
    <source>
        <dbReference type="Proteomes" id="UP000287547"/>
    </source>
</evidence>
<comment type="similarity">
    <text evidence="1">Belongs to the Gfo/Idh/MocA family.</text>
</comment>
<dbReference type="GO" id="GO:0016491">
    <property type="term" value="F:oxidoreductase activity"/>
    <property type="evidence" value="ECO:0007669"/>
    <property type="project" value="UniProtKB-KW"/>
</dbReference>
<evidence type="ECO:0000313" key="5">
    <source>
        <dbReference type="EMBL" id="RSM89437.1"/>
    </source>
</evidence>
<accession>A0A428ZN19</accession>
<keyword evidence="2" id="KW-0560">Oxidoreductase</keyword>
<name>A0A428ZN19_KIBAR</name>
<dbReference type="PANTHER" id="PTHR22604:SF105">
    <property type="entry name" value="TRANS-1,2-DIHYDROBENZENE-1,2-DIOL DEHYDROGENASE"/>
    <property type="match status" value="1"/>
</dbReference>
<evidence type="ECO:0000256" key="1">
    <source>
        <dbReference type="ARBA" id="ARBA00010928"/>
    </source>
</evidence>
<dbReference type="InterPro" id="IPR055170">
    <property type="entry name" value="GFO_IDH_MocA-like_dom"/>
</dbReference>
<sequence>MLRIGVLGAARIAPAALINPAKQLGDVEVAAVAARDTGKAKQYAAKHGIPKVHEAYQDLLDDPEIDAVYNPLPNGLHGRWTLAALAAGKHVLCEKPFTANAVEAKTVADAAEQSGLVVMEAFHYRYHPMFRRALEVVRGGELGDVERIEAAMCFPLPRFSDIRYNLGLAGGALMDAGCYPVHLVRSLAGSEPKVLSARAKLHKPNVDRAMTAELRFDEGYTAEITCSLWSSDVLRISATVYGSNGMMSLTNPYMPQMFHRMTVVASGGKRVERFTKRPTYEFQLEAFVNAVRKGEPTLTPPRDAVDTMAVIDAIYTAAGLEPRVPTG</sequence>
<dbReference type="Gene3D" id="3.30.360.10">
    <property type="entry name" value="Dihydrodipicolinate Reductase, domain 2"/>
    <property type="match status" value="1"/>
</dbReference>
<dbReference type="GO" id="GO:0000166">
    <property type="term" value="F:nucleotide binding"/>
    <property type="evidence" value="ECO:0007669"/>
    <property type="project" value="InterPro"/>
</dbReference>
<dbReference type="Pfam" id="PF01408">
    <property type="entry name" value="GFO_IDH_MocA"/>
    <property type="match status" value="1"/>
</dbReference>
<dbReference type="EMBL" id="QHKI01000003">
    <property type="protein sequence ID" value="RSM89437.1"/>
    <property type="molecule type" value="Genomic_DNA"/>
</dbReference>
<dbReference type="Pfam" id="PF22725">
    <property type="entry name" value="GFO_IDH_MocA_C3"/>
    <property type="match status" value="1"/>
</dbReference>
<feature type="domain" description="GFO/IDH/MocA-like oxidoreductase" evidence="4">
    <location>
        <begin position="130"/>
        <end position="247"/>
    </location>
</feature>
<dbReference type="Proteomes" id="UP000287547">
    <property type="component" value="Unassembled WGS sequence"/>
</dbReference>
<organism evidence="5 6">
    <name type="scientific">Kibdelosporangium aridum</name>
    <dbReference type="NCBI Taxonomy" id="2030"/>
    <lineage>
        <taxon>Bacteria</taxon>
        <taxon>Bacillati</taxon>
        <taxon>Actinomycetota</taxon>
        <taxon>Actinomycetes</taxon>
        <taxon>Pseudonocardiales</taxon>
        <taxon>Pseudonocardiaceae</taxon>
        <taxon>Kibdelosporangium</taxon>
    </lineage>
</organism>
<reference evidence="5 6" key="1">
    <citation type="submission" date="2018-05" db="EMBL/GenBank/DDBJ databases">
        <title>Evolution of GPA BGCs.</title>
        <authorList>
            <person name="Waglechner N."/>
            <person name="Wright G.D."/>
        </authorList>
    </citation>
    <scope>NUCLEOTIDE SEQUENCE [LARGE SCALE GENOMIC DNA]</scope>
    <source>
        <strain evidence="5 6">A82846</strain>
    </source>
</reference>
<dbReference type="AlphaFoldDB" id="A0A428ZN19"/>
<dbReference type="InterPro" id="IPR036291">
    <property type="entry name" value="NAD(P)-bd_dom_sf"/>
</dbReference>
<dbReference type="OrthoDB" id="9815825at2"/>
<proteinExistence type="inferred from homology"/>
<evidence type="ECO:0000259" key="3">
    <source>
        <dbReference type="Pfam" id="PF01408"/>
    </source>
</evidence>
<gene>
    <name evidence="5" type="ORF">DMH04_05390</name>
</gene>
<dbReference type="InterPro" id="IPR050984">
    <property type="entry name" value="Gfo/Idh/MocA_domain"/>
</dbReference>
<dbReference type="SUPFAM" id="SSF51735">
    <property type="entry name" value="NAD(P)-binding Rossmann-fold domains"/>
    <property type="match status" value="1"/>
</dbReference>
<feature type="domain" description="Gfo/Idh/MocA-like oxidoreductase N-terminal" evidence="3">
    <location>
        <begin position="2"/>
        <end position="121"/>
    </location>
</feature>
<evidence type="ECO:0000259" key="4">
    <source>
        <dbReference type="Pfam" id="PF22725"/>
    </source>
</evidence>
<dbReference type="SUPFAM" id="SSF55347">
    <property type="entry name" value="Glyceraldehyde-3-phosphate dehydrogenase-like, C-terminal domain"/>
    <property type="match status" value="1"/>
</dbReference>
<evidence type="ECO:0000256" key="2">
    <source>
        <dbReference type="ARBA" id="ARBA00023002"/>
    </source>
</evidence>
<protein>
    <submittedName>
        <fullName evidence="5">Gfo/Idh/MocA family oxidoreductase</fullName>
    </submittedName>
</protein>
<dbReference type="Gene3D" id="3.40.50.720">
    <property type="entry name" value="NAD(P)-binding Rossmann-like Domain"/>
    <property type="match status" value="1"/>
</dbReference>
<comment type="caution">
    <text evidence="5">The sequence shown here is derived from an EMBL/GenBank/DDBJ whole genome shotgun (WGS) entry which is preliminary data.</text>
</comment>
<dbReference type="RefSeq" id="WP_037252744.1">
    <property type="nucleotide sequence ID" value="NZ_QHKI01000003.1"/>
</dbReference>
<dbReference type="InterPro" id="IPR000683">
    <property type="entry name" value="Gfo/Idh/MocA-like_OxRdtase_N"/>
</dbReference>